<dbReference type="EMBL" id="LNQR01000056">
    <property type="protein sequence ID" value="KWT86754.1"/>
    <property type="molecule type" value="Genomic_DNA"/>
</dbReference>
<sequence>MTFYFITRVRDRWIPGSISASSADDARLSIENTKYPVVVIENFSSN</sequence>
<name>A0ABR5SFM3_9BACT</name>
<dbReference type="Proteomes" id="UP000060487">
    <property type="component" value="Unassembled WGS sequence"/>
</dbReference>
<evidence type="ECO:0000313" key="2">
    <source>
        <dbReference type="Proteomes" id="UP000060487"/>
    </source>
</evidence>
<reference evidence="1 2" key="1">
    <citation type="submission" date="2015-11" db="EMBL/GenBank/DDBJ databases">
        <authorList>
            <person name="Lin W."/>
        </authorList>
    </citation>
    <scope>NUCLEOTIDE SEQUENCE [LARGE SCALE GENOMIC DNA]</scope>
    <source>
        <strain evidence="1 2">HCH-1</strain>
    </source>
</reference>
<keyword evidence="2" id="KW-1185">Reference proteome</keyword>
<comment type="caution">
    <text evidence="1">The sequence shown here is derived from an EMBL/GenBank/DDBJ whole genome shotgun (WGS) entry which is preliminary data.</text>
</comment>
<dbReference type="RefSeq" id="WP_157072877.1">
    <property type="nucleotide sequence ID" value="NZ_LNQR01000056.1"/>
</dbReference>
<evidence type="ECO:0000313" key="1">
    <source>
        <dbReference type="EMBL" id="KWT86754.1"/>
    </source>
</evidence>
<organism evidence="1 2">
    <name type="scientific">Candidatus Magnetominusculus xianensis</name>
    <dbReference type="NCBI Taxonomy" id="1748249"/>
    <lineage>
        <taxon>Bacteria</taxon>
        <taxon>Pseudomonadati</taxon>
        <taxon>Nitrospirota</taxon>
        <taxon>Nitrospiria</taxon>
        <taxon>Nitrospirales</taxon>
        <taxon>Nitrospiraceae</taxon>
        <taxon>Candidatus Magnetominusculus</taxon>
    </lineage>
</organism>
<proteinExistence type="predicted"/>
<protein>
    <submittedName>
        <fullName evidence="1">Uncharacterized protein</fullName>
    </submittedName>
</protein>
<accession>A0ABR5SFM3</accession>
<gene>
    <name evidence="1" type="ORF">ASN18_1477</name>
</gene>